<dbReference type="GO" id="GO:0072380">
    <property type="term" value="C:TRC complex"/>
    <property type="evidence" value="ECO:0007669"/>
    <property type="project" value="TreeGrafter"/>
</dbReference>
<evidence type="ECO:0000256" key="1">
    <source>
        <dbReference type="ARBA" id="ARBA00022737"/>
    </source>
</evidence>
<dbReference type="GO" id="GO:0006620">
    <property type="term" value="P:post-translational protein targeting to endoplasmic reticulum membrane"/>
    <property type="evidence" value="ECO:0007669"/>
    <property type="project" value="TreeGrafter"/>
</dbReference>
<feature type="region of interest" description="Disordered" evidence="3">
    <location>
        <begin position="1"/>
        <end position="59"/>
    </location>
</feature>
<evidence type="ECO:0000313" key="4">
    <source>
        <dbReference type="EMBL" id="GEU74939.1"/>
    </source>
</evidence>
<dbReference type="EMBL" id="BKCJ010006980">
    <property type="protein sequence ID" value="GEU74939.1"/>
    <property type="molecule type" value="Genomic_DNA"/>
</dbReference>
<name>A0A6L2MNJ8_TANCI</name>
<comment type="caution">
    <text evidence="4">The sequence shown here is derived from an EMBL/GenBank/DDBJ whole genome shotgun (WGS) entry which is preliminary data.</text>
</comment>
<dbReference type="GO" id="GO:0016020">
    <property type="term" value="C:membrane"/>
    <property type="evidence" value="ECO:0007669"/>
    <property type="project" value="TreeGrafter"/>
</dbReference>
<evidence type="ECO:0000256" key="3">
    <source>
        <dbReference type="SAM" id="MobiDB-lite"/>
    </source>
</evidence>
<sequence length="233" mass="25093">MELYCEDSSPDEFSDSNSSENSPPDEWIGDSDTDRGDDSPPRKQVELIGCSTDDGEPGVSEDELLGQQLGALEKVQYFGTTSSADDEQALQRAKNLFPSAFAEIDFEALADIFKLQGNKAMQSKLYRVAIDYYNVAIVLHGDDAIYYCNRAAAYIQTCQEESGQNSNWSYSSGVMSVRGQVPPPLFGNNSGAGLQISAVGPAITNAGELYAAIRAAYQLVGGIAAQDNNSNEN</sequence>
<dbReference type="SUPFAM" id="SSF48452">
    <property type="entry name" value="TPR-like"/>
    <property type="match status" value="1"/>
</dbReference>
<dbReference type="PANTHER" id="PTHR45831">
    <property type="entry name" value="LD24721P"/>
    <property type="match status" value="1"/>
</dbReference>
<protein>
    <submittedName>
        <fullName evidence="4">Uncharacterized protein</fullName>
    </submittedName>
</protein>
<proteinExistence type="predicted"/>
<organism evidence="4">
    <name type="scientific">Tanacetum cinerariifolium</name>
    <name type="common">Dalmatian daisy</name>
    <name type="synonym">Chrysanthemum cinerariifolium</name>
    <dbReference type="NCBI Taxonomy" id="118510"/>
    <lineage>
        <taxon>Eukaryota</taxon>
        <taxon>Viridiplantae</taxon>
        <taxon>Streptophyta</taxon>
        <taxon>Embryophyta</taxon>
        <taxon>Tracheophyta</taxon>
        <taxon>Spermatophyta</taxon>
        <taxon>Magnoliopsida</taxon>
        <taxon>eudicotyledons</taxon>
        <taxon>Gunneridae</taxon>
        <taxon>Pentapetalae</taxon>
        <taxon>asterids</taxon>
        <taxon>campanulids</taxon>
        <taxon>Asterales</taxon>
        <taxon>Asteraceae</taxon>
        <taxon>Asteroideae</taxon>
        <taxon>Anthemideae</taxon>
        <taxon>Anthemidinae</taxon>
        <taxon>Tanacetum</taxon>
    </lineage>
</organism>
<keyword evidence="1" id="KW-0677">Repeat</keyword>
<reference evidence="4" key="1">
    <citation type="journal article" date="2019" name="Sci. Rep.">
        <title>Draft genome of Tanacetum cinerariifolium, the natural source of mosquito coil.</title>
        <authorList>
            <person name="Yamashiro T."/>
            <person name="Shiraishi A."/>
            <person name="Satake H."/>
            <person name="Nakayama K."/>
        </authorList>
    </citation>
    <scope>NUCLEOTIDE SEQUENCE</scope>
</reference>
<dbReference type="Gene3D" id="1.25.40.10">
    <property type="entry name" value="Tetratricopeptide repeat domain"/>
    <property type="match status" value="1"/>
</dbReference>
<keyword evidence="2" id="KW-0802">TPR repeat</keyword>
<dbReference type="InterPro" id="IPR047150">
    <property type="entry name" value="SGT"/>
</dbReference>
<dbReference type="GO" id="GO:0060090">
    <property type="term" value="F:molecular adaptor activity"/>
    <property type="evidence" value="ECO:0007669"/>
    <property type="project" value="TreeGrafter"/>
</dbReference>
<feature type="compositionally biased region" description="Basic and acidic residues" evidence="3">
    <location>
        <begin position="32"/>
        <end position="45"/>
    </location>
</feature>
<feature type="compositionally biased region" description="Low complexity" evidence="3">
    <location>
        <begin position="15"/>
        <end position="26"/>
    </location>
</feature>
<evidence type="ECO:0000256" key="2">
    <source>
        <dbReference type="ARBA" id="ARBA00022803"/>
    </source>
</evidence>
<dbReference type="InterPro" id="IPR011990">
    <property type="entry name" value="TPR-like_helical_dom_sf"/>
</dbReference>
<feature type="compositionally biased region" description="Acidic residues" evidence="3">
    <location>
        <begin position="1"/>
        <end position="14"/>
    </location>
</feature>
<dbReference type="PANTHER" id="PTHR45831:SF2">
    <property type="entry name" value="LD24721P"/>
    <property type="match status" value="1"/>
</dbReference>
<dbReference type="AlphaFoldDB" id="A0A6L2MNJ8"/>
<gene>
    <name evidence="4" type="ORF">Tci_046917</name>
</gene>
<accession>A0A6L2MNJ8</accession>